<dbReference type="SUPFAM" id="SSF52540">
    <property type="entry name" value="P-loop containing nucleoside triphosphate hydrolases"/>
    <property type="match status" value="1"/>
</dbReference>
<gene>
    <name evidence="5" type="ORF">LCGC14_2058460</name>
</gene>
<name>A0A0F9HIV6_9ZZZZ</name>
<reference evidence="5" key="1">
    <citation type="journal article" date="2015" name="Nature">
        <title>Complex archaea that bridge the gap between prokaryotes and eukaryotes.</title>
        <authorList>
            <person name="Spang A."/>
            <person name="Saw J.H."/>
            <person name="Jorgensen S.L."/>
            <person name="Zaremba-Niedzwiedzka K."/>
            <person name="Martijn J."/>
            <person name="Lind A.E."/>
            <person name="van Eijk R."/>
            <person name="Schleper C."/>
            <person name="Guy L."/>
            <person name="Ettema T.J."/>
        </authorList>
    </citation>
    <scope>NUCLEOTIDE SEQUENCE</scope>
</reference>
<feature type="domain" description="Tr-type G" evidence="4">
    <location>
        <begin position="7"/>
        <end position="276"/>
    </location>
</feature>
<feature type="non-terminal residue" evidence="5">
    <location>
        <position position="578"/>
    </location>
</feature>
<dbReference type="GO" id="GO:0032790">
    <property type="term" value="P:ribosome disassembly"/>
    <property type="evidence" value="ECO:0007669"/>
    <property type="project" value="TreeGrafter"/>
</dbReference>
<dbReference type="GO" id="GO:0005525">
    <property type="term" value="F:GTP binding"/>
    <property type="evidence" value="ECO:0007669"/>
    <property type="project" value="UniProtKB-KW"/>
</dbReference>
<dbReference type="EMBL" id="LAZR01024454">
    <property type="protein sequence ID" value="KKL75082.1"/>
    <property type="molecule type" value="Genomic_DNA"/>
</dbReference>
<keyword evidence="1" id="KW-0547">Nucleotide-binding</keyword>
<dbReference type="NCBIfam" id="TIGR00231">
    <property type="entry name" value="small_GTP"/>
    <property type="match status" value="1"/>
</dbReference>
<dbReference type="AlphaFoldDB" id="A0A0F9HIV6"/>
<dbReference type="SUPFAM" id="SSF50447">
    <property type="entry name" value="Translation proteins"/>
    <property type="match status" value="1"/>
</dbReference>
<dbReference type="Pfam" id="PF22042">
    <property type="entry name" value="EF-G_D2"/>
    <property type="match status" value="1"/>
</dbReference>
<comment type="caution">
    <text evidence="5">The sequence shown here is derived from an EMBL/GenBank/DDBJ whole genome shotgun (WGS) entry which is preliminary data.</text>
</comment>
<evidence type="ECO:0000256" key="3">
    <source>
        <dbReference type="SAM" id="MobiDB-lite"/>
    </source>
</evidence>
<dbReference type="Gene3D" id="2.40.30.10">
    <property type="entry name" value="Translation factors"/>
    <property type="match status" value="1"/>
</dbReference>
<dbReference type="InterPro" id="IPR053905">
    <property type="entry name" value="EF-G-like_DII"/>
</dbReference>
<evidence type="ECO:0000256" key="2">
    <source>
        <dbReference type="ARBA" id="ARBA00023134"/>
    </source>
</evidence>
<organism evidence="5">
    <name type="scientific">marine sediment metagenome</name>
    <dbReference type="NCBI Taxonomy" id="412755"/>
    <lineage>
        <taxon>unclassified sequences</taxon>
        <taxon>metagenomes</taxon>
        <taxon>ecological metagenomes</taxon>
    </lineage>
</organism>
<dbReference type="InterPro" id="IPR009000">
    <property type="entry name" value="Transl_B-barrel_sf"/>
</dbReference>
<protein>
    <recommendedName>
        <fullName evidence="4">Tr-type G domain-containing protein</fullName>
    </recommendedName>
</protein>
<keyword evidence="2" id="KW-0342">GTP-binding</keyword>
<dbReference type="PANTHER" id="PTHR43261">
    <property type="entry name" value="TRANSLATION ELONGATION FACTOR G-RELATED"/>
    <property type="match status" value="1"/>
</dbReference>
<proteinExistence type="predicted"/>
<dbReference type="CDD" id="cd04088">
    <property type="entry name" value="EFG_mtEFG_II"/>
    <property type="match status" value="1"/>
</dbReference>
<evidence type="ECO:0000256" key="1">
    <source>
        <dbReference type="ARBA" id="ARBA00022741"/>
    </source>
</evidence>
<dbReference type="InterPro" id="IPR005225">
    <property type="entry name" value="Small_GTP-bd"/>
</dbReference>
<evidence type="ECO:0000313" key="5">
    <source>
        <dbReference type="EMBL" id="KKL75082.1"/>
    </source>
</evidence>
<dbReference type="PROSITE" id="PS51722">
    <property type="entry name" value="G_TR_2"/>
    <property type="match status" value="1"/>
</dbReference>
<accession>A0A0F9HIV6</accession>
<dbReference type="GO" id="GO:0003924">
    <property type="term" value="F:GTPase activity"/>
    <property type="evidence" value="ECO:0007669"/>
    <property type="project" value="InterPro"/>
</dbReference>
<sequence length="578" mass="60789">MKEYPPQKIRNVAIIGHGSTGKTSLAEAMLFASGATNRLGRVEDGTTVSDWDPDEQKRGFSVNLSVVPSEWNGHKLNVVDAPGYADFMGEVKCALRAADLALIVVCGASGIQVGSEFAWQFADELSLPRAVFINRMDRENADFNGTLEQLRSNWGQKCVPLQIPIGSQQALKGVVDLLTMKAYVGDKGEQQDVPPELADEAKAQREKLVEAAAETDDALIEKYLGGEELTQEELAKGIRAGIMAGSIVPVLTGSATKVFGVQALMEAIGAMFPSPADLPVKTDGDAVKADPSGPLVSLVFKTAADPYVGRLTYFRVLSGTFKADSQAWNANRKTAERIGPVYRISGKSQEQVSQVTAGDIGAVAKLTATKTGDTLCSKEKPVTLPPISFPEPAFSAAVSPKAAKLGRITISAPTSPMPTAVSRRGPGRSPRKGQASRVSIKGSAKKIAIAVATGITEKAVIRQIITVVTSTAEMAISGANMRPFSRWRSSKAAGARNIACVSSRQKATFSGSVTVVSSFTSVSPTGSSSMAATMATSPISTEAAALAGRAAAPVLLELVIRKAPQKTRRARCGPGVQD</sequence>
<dbReference type="PANTHER" id="PTHR43261:SF6">
    <property type="entry name" value="ELONGATION FACTOR G-LIKE PROTEIN"/>
    <property type="match status" value="1"/>
</dbReference>
<dbReference type="InterPro" id="IPR000795">
    <property type="entry name" value="T_Tr_GTP-bd_dom"/>
</dbReference>
<dbReference type="InterPro" id="IPR027417">
    <property type="entry name" value="P-loop_NTPase"/>
</dbReference>
<dbReference type="CDD" id="cd04170">
    <property type="entry name" value="EF-G_bact"/>
    <property type="match status" value="1"/>
</dbReference>
<evidence type="ECO:0000259" key="4">
    <source>
        <dbReference type="PROSITE" id="PS51722"/>
    </source>
</evidence>
<dbReference type="PRINTS" id="PR00315">
    <property type="entry name" value="ELONGATNFCT"/>
</dbReference>
<dbReference type="Gene3D" id="3.40.50.300">
    <property type="entry name" value="P-loop containing nucleotide triphosphate hydrolases"/>
    <property type="match status" value="1"/>
</dbReference>
<dbReference type="Pfam" id="PF00009">
    <property type="entry name" value="GTP_EFTU"/>
    <property type="match status" value="1"/>
</dbReference>
<feature type="region of interest" description="Disordered" evidence="3">
    <location>
        <begin position="413"/>
        <end position="438"/>
    </location>
</feature>